<feature type="transmembrane region" description="Helical" evidence="8">
    <location>
        <begin position="113"/>
        <end position="129"/>
    </location>
</feature>
<evidence type="ECO:0000256" key="8">
    <source>
        <dbReference type="SAM" id="Phobius"/>
    </source>
</evidence>
<protein>
    <submittedName>
        <fullName evidence="10">Lycopene cyclase domain-containing protein</fullName>
    </submittedName>
</protein>
<keyword evidence="11" id="KW-1185">Reference proteome</keyword>
<dbReference type="RefSeq" id="WP_379708359.1">
    <property type="nucleotide sequence ID" value="NZ_JBHSCZ010000002.1"/>
</dbReference>
<dbReference type="NCBIfam" id="TIGR03462">
    <property type="entry name" value="CarR_dom_SF"/>
    <property type="match status" value="2"/>
</dbReference>
<feature type="transmembrane region" description="Helical" evidence="8">
    <location>
        <begin position="80"/>
        <end position="101"/>
    </location>
</feature>
<feature type="domain" description="Lycopene cyclase" evidence="9">
    <location>
        <begin position="4"/>
        <end position="97"/>
    </location>
</feature>
<evidence type="ECO:0000259" key="9">
    <source>
        <dbReference type="Pfam" id="PF18916"/>
    </source>
</evidence>
<keyword evidence="6 8" id="KW-0472">Membrane</keyword>
<evidence type="ECO:0000256" key="6">
    <source>
        <dbReference type="ARBA" id="ARBA00023136"/>
    </source>
</evidence>
<evidence type="ECO:0000256" key="4">
    <source>
        <dbReference type="ARBA" id="ARBA00022746"/>
    </source>
</evidence>
<evidence type="ECO:0000313" key="11">
    <source>
        <dbReference type="Proteomes" id="UP001595907"/>
    </source>
</evidence>
<name>A0ABV8QTG5_9BACT</name>
<feature type="transmembrane region" description="Helical" evidence="8">
    <location>
        <begin position="208"/>
        <end position="225"/>
    </location>
</feature>
<dbReference type="Proteomes" id="UP001595907">
    <property type="component" value="Unassembled WGS sequence"/>
</dbReference>
<comment type="pathway">
    <text evidence="2">Carotenoid biosynthesis.</text>
</comment>
<organism evidence="10 11">
    <name type="scientific">Ferruginibacter yonginensis</name>
    <dbReference type="NCBI Taxonomy" id="1310416"/>
    <lineage>
        <taxon>Bacteria</taxon>
        <taxon>Pseudomonadati</taxon>
        <taxon>Bacteroidota</taxon>
        <taxon>Chitinophagia</taxon>
        <taxon>Chitinophagales</taxon>
        <taxon>Chitinophagaceae</taxon>
        <taxon>Ferruginibacter</taxon>
    </lineage>
</organism>
<evidence type="ECO:0000256" key="5">
    <source>
        <dbReference type="ARBA" id="ARBA00022989"/>
    </source>
</evidence>
<dbReference type="EMBL" id="JBHSCZ010000002">
    <property type="protein sequence ID" value="MFC4262678.1"/>
    <property type="molecule type" value="Genomic_DNA"/>
</dbReference>
<keyword evidence="7" id="KW-0413">Isomerase</keyword>
<evidence type="ECO:0000256" key="1">
    <source>
        <dbReference type="ARBA" id="ARBA00004141"/>
    </source>
</evidence>
<sequence>MNTHYTYFLILAGSIAGPLALSFDKKVAFYRKWPAVFSAMLLPALFYIVWDVVFTHLNVWSFNTDYITNIRIVNLPVEEVLFFFVVPYCCTFIYECIRCYFPNIQSTKTAQNILYGLAITMLGIAIMFNHLYYTFYTAIFLAAFIFIVSMFKQAFASFNNTAFLIAYAIIIIPFMVVNGFLTAIPVVLYNNAENLGIRITTIPIEDTFYGMLLVIWNIILYEKLLKRSQISY</sequence>
<evidence type="ECO:0000256" key="2">
    <source>
        <dbReference type="ARBA" id="ARBA00004829"/>
    </source>
</evidence>
<feature type="transmembrane region" description="Helical" evidence="8">
    <location>
        <begin position="135"/>
        <end position="151"/>
    </location>
</feature>
<accession>A0ABV8QTG5</accession>
<feature type="transmembrane region" description="Helical" evidence="8">
    <location>
        <begin position="163"/>
        <end position="188"/>
    </location>
</feature>
<feature type="transmembrane region" description="Helical" evidence="8">
    <location>
        <begin position="35"/>
        <end position="60"/>
    </location>
</feature>
<evidence type="ECO:0000256" key="7">
    <source>
        <dbReference type="ARBA" id="ARBA00023235"/>
    </source>
</evidence>
<evidence type="ECO:0000313" key="10">
    <source>
        <dbReference type="EMBL" id="MFC4262678.1"/>
    </source>
</evidence>
<keyword evidence="5 8" id="KW-1133">Transmembrane helix</keyword>
<gene>
    <name evidence="10" type="ORF">ACFOWM_07310</name>
</gene>
<feature type="transmembrane region" description="Helical" evidence="8">
    <location>
        <begin position="6"/>
        <end position="23"/>
    </location>
</feature>
<reference evidence="11" key="1">
    <citation type="journal article" date="2019" name="Int. J. Syst. Evol. Microbiol.">
        <title>The Global Catalogue of Microorganisms (GCM) 10K type strain sequencing project: providing services to taxonomists for standard genome sequencing and annotation.</title>
        <authorList>
            <consortium name="The Broad Institute Genomics Platform"/>
            <consortium name="The Broad Institute Genome Sequencing Center for Infectious Disease"/>
            <person name="Wu L."/>
            <person name="Ma J."/>
        </authorList>
    </citation>
    <scope>NUCLEOTIDE SEQUENCE [LARGE SCALE GENOMIC DNA]</scope>
    <source>
        <strain evidence="11">CECT 8289</strain>
    </source>
</reference>
<evidence type="ECO:0000256" key="3">
    <source>
        <dbReference type="ARBA" id="ARBA00022692"/>
    </source>
</evidence>
<keyword evidence="4" id="KW-0125">Carotenoid biosynthesis</keyword>
<dbReference type="InterPro" id="IPR017825">
    <property type="entry name" value="Lycopene_cyclase_dom"/>
</dbReference>
<comment type="caution">
    <text evidence="10">The sequence shown here is derived from an EMBL/GenBank/DDBJ whole genome shotgun (WGS) entry which is preliminary data.</text>
</comment>
<proteinExistence type="predicted"/>
<feature type="domain" description="Lycopene cyclase" evidence="9">
    <location>
        <begin position="132"/>
        <end position="223"/>
    </location>
</feature>
<comment type="subcellular location">
    <subcellularLocation>
        <location evidence="1">Membrane</location>
        <topology evidence="1">Multi-pass membrane protein</topology>
    </subcellularLocation>
</comment>
<dbReference type="Pfam" id="PF18916">
    <property type="entry name" value="Lycopene_cyc"/>
    <property type="match status" value="2"/>
</dbReference>
<keyword evidence="3 8" id="KW-0812">Transmembrane</keyword>